<evidence type="ECO:0000313" key="4">
    <source>
        <dbReference type="EMBL" id="KZL18258.1"/>
    </source>
</evidence>
<reference evidence="4 5" key="1">
    <citation type="journal article" date="2016" name="Front. Microbiol.">
        <title>Comparative Genomic Analysis Reveals a Diverse Repertoire of Genes Involved in Prokaryote-Eukaryote Interactions within the Pseudovibrio Genus.</title>
        <authorList>
            <person name="Romano S."/>
            <person name="Fernandez-Guerra A."/>
            <person name="Reen F.J."/>
            <person name="Glockner F.O."/>
            <person name="Crowley S.P."/>
            <person name="O'Sullivan O."/>
            <person name="Cotter P.D."/>
            <person name="Adams C."/>
            <person name="Dobson A.D."/>
            <person name="O'Gara F."/>
        </authorList>
    </citation>
    <scope>NUCLEOTIDE SEQUENCE [LARGE SCALE GENOMIC DNA]</scope>
    <source>
        <strain evidence="4 5">Ad2</strain>
    </source>
</reference>
<keyword evidence="2" id="KW-0521">NADP</keyword>
<keyword evidence="3 4" id="KW-0560">Oxidoreductase</keyword>
<dbReference type="EMBL" id="LMCB01000023">
    <property type="protein sequence ID" value="KZL18258.1"/>
    <property type="molecule type" value="Genomic_DNA"/>
</dbReference>
<dbReference type="SUPFAM" id="SSF51735">
    <property type="entry name" value="NAD(P)-binding Rossmann-fold domains"/>
    <property type="match status" value="1"/>
</dbReference>
<dbReference type="OrthoDB" id="286404at2"/>
<dbReference type="FunFam" id="3.40.50.720:FF:000084">
    <property type="entry name" value="Short-chain dehydrogenase reductase"/>
    <property type="match status" value="1"/>
</dbReference>
<dbReference type="GO" id="GO:0004316">
    <property type="term" value="F:3-oxoacyl-[acyl-carrier-protein] reductase (NADPH) activity"/>
    <property type="evidence" value="ECO:0007669"/>
    <property type="project" value="UniProtKB-EC"/>
</dbReference>
<evidence type="ECO:0000256" key="1">
    <source>
        <dbReference type="ARBA" id="ARBA00006484"/>
    </source>
</evidence>
<accession>A0A165XZ07</accession>
<dbReference type="PANTHER" id="PTHR43618">
    <property type="entry name" value="7-ALPHA-HYDROXYSTEROID DEHYDROGENASE"/>
    <property type="match status" value="1"/>
</dbReference>
<dbReference type="RefSeq" id="WP_068006584.1">
    <property type="nucleotide sequence ID" value="NZ_FOFM01000018.1"/>
</dbReference>
<proteinExistence type="inferred from homology"/>
<evidence type="ECO:0000256" key="3">
    <source>
        <dbReference type="ARBA" id="ARBA00023002"/>
    </source>
</evidence>
<sequence>MGYLEGLFGVSGKTALVTGGGTGIGRMVATALAEGGARVFICSRKLDVVEKTANEINTNLMANNPKAAGSVEAFVGDVGTEEGVVALADAIREQSPNLDILVNNAGITWGEPLGSFPHFAWKRILDVNVTGLFHLTQTLLPELKESGRLEDPARVINLGSVMGSTPIGDGAYSYSASKAAVHHLTRILAKELAKEHITFNGFAPGPFQSNMTAFATDTDEKAAFVGKGVPLGRIGHPDDIAAATLFLCGKGGSYVTGEVIPLDGGIHVATGSNLFG</sequence>
<keyword evidence="5" id="KW-1185">Reference proteome</keyword>
<gene>
    <name evidence="4" type="primary">rhlG</name>
    <name evidence="4" type="ORF">PsAD2_02650</name>
</gene>
<evidence type="ECO:0000256" key="2">
    <source>
        <dbReference type="ARBA" id="ARBA00022857"/>
    </source>
</evidence>
<dbReference type="AlphaFoldDB" id="A0A165XZ07"/>
<dbReference type="PANTHER" id="PTHR43618:SF8">
    <property type="entry name" value="7ALPHA-HYDROXYSTEROID DEHYDROGENASE"/>
    <property type="match status" value="1"/>
</dbReference>
<dbReference type="PRINTS" id="PR00081">
    <property type="entry name" value="GDHRDH"/>
</dbReference>
<dbReference type="STRING" id="989403.SAMN05421798_11825"/>
<dbReference type="Pfam" id="PF13561">
    <property type="entry name" value="adh_short_C2"/>
    <property type="match status" value="1"/>
</dbReference>
<dbReference type="InterPro" id="IPR020904">
    <property type="entry name" value="Sc_DH/Rdtase_CS"/>
</dbReference>
<dbReference type="PRINTS" id="PR00080">
    <property type="entry name" value="SDRFAMILY"/>
</dbReference>
<comment type="similarity">
    <text evidence="1">Belongs to the short-chain dehydrogenases/reductases (SDR) family.</text>
</comment>
<evidence type="ECO:0000313" key="5">
    <source>
        <dbReference type="Proteomes" id="UP000076577"/>
    </source>
</evidence>
<dbReference type="PATRIC" id="fig|989403.3.peg.2838"/>
<protein>
    <submittedName>
        <fullName evidence="4">Rhamnolipids biosynthesis 3-oxoacyl-[acyl-carrier-protein] reductase</fullName>
        <ecNumber evidence="4">1.1.1.100</ecNumber>
    </submittedName>
</protein>
<dbReference type="InterPro" id="IPR036291">
    <property type="entry name" value="NAD(P)-bd_dom_sf"/>
</dbReference>
<dbReference type="EC" id="1.1.1.100" evidence="4"/>
<dbReference type="Gene3D" id="3.40.50.720">
    <property type="entry name" value="NAD(P)-binding Rossmann-like Domain"/>
    <property type="match status" value="1"/>
</dbReference>
<dbReference type="InterPro" id="IPR002347">
    <property type="entry name" value="SDR_fam"/>
</dbReference>
<name>A0A165XZ07_9HYPH</name>
<organism evidence="4 5">
    <name type="scientific">Pseudovibrio axinellae</name>
    <dbReference type="NCBI Taxonomy" id="989403"/>
    <lineage>
        <taxon>Bacteria</taxon>
        <taxon>Pseudomonadati</taxon>
        <taxon>Pseudomonadota</taxon>
        <taxon>Alphaproteobacteria</taxon>
        <taxon>Hyphomicrobiales</taxon>
        <taxon>Stappiaceae</taxon>
        <taxon>Pseudovibrio</taxon>
    </lineage>
</organism>
<comment type="caution">
    <text evidence="4">The sequence shown here is derived from an EMBL/GenBank/DDBJ whole genome shotgun (WGS) entry which is preliminary data.</text>
</comment>
<dbReference type="PROSITE" id="PS00061">
    <property type="entry name" value="ADH_SHORT"/>
    <property type="match status" value="1"/>
</dbReference>
<dbReference type="InterPro" id="IPR052178">
    <property type="entry name" value="Sec_Metab_Biosynth_SDR"/>
</dbReference>
<dbReference type="Proteomes" id="UP000076577">
    <property type="component" value="Unassembled WGS sequence"/>
</dbReference>